<protein>
    <recommendedName>
        <fullName evidence="2">Cyclase family protein</fullName>
    </recommendedName>
</protein>
<dbReference type="Pfam" id="PF04199">
    <property type="entry name" value="Cyclase"/>
    <property type="match status" value="1"/>
</dbReference>
<dbReference type="InterPro" id="IPR037175">
    <property type="entry name" value="KFase_sf"/>
</dbReference>
<name>A0A382CJA3_9ZZZZ</name>
<dbReference type="EMBL" id="UINC01034492">
    <property type="protein sequence ID" value="SVB25413.1"/>
    <property type="molecule type" value="Genomic_DNA"/>
</dbReference>
<gene>
    <name evidence="1" type="ORF">METZ01_LOCUS178267</name>
</gene>
<evidence type="ECO:0008006" key="2">
    <source>
        <dbReference type="Google" id="ProtNLM"/>
    </source>
</evidence>
<dbReference type="GO" id="GO:0004061">
    <property type="term" value="F:arylformamidase activity"/>
    <property type="evidence" value="ECO:0007669"/>
    <property type="project" value="InterPro"/>
</dbReference>
<sequence length="288" mass="31133">MRNYLAKRYICLGCNCGRVQILFILFIIVISSCQAAPSGYSGVFDSSAGRWVDLTHSFAESTIYWPTDTAGFQLQELAFGQTEGGWFYASYQLASAEHGGTHLDAPIHFSDGGLTNDQIPLSGLIGPAAVVDVSGKVDPDYLVSVEDLATWETVNGEIQDGAILLIRTGWSDRWDDRRAYLGTDVIGEEAVAQLHFPGISEESAQWLVDERGIVALGIDTPSIDYGQSSDFRAHVILYRENISGFENITNLDFLPATGSFVVALPMKIEGGSGGPLRIVAFVPGELGS</sequence>
<dbReference type="GO" id="GO:0019441">
    <property type="term" value="P:L-tryptophan catabolic process to kynurenine"/>
    <property type="evidence" value="ECO:0007669"/>
    <property type="project" value="InterPro"/>
</dbReference>
<dbReference type="SUPFAM" id="SSF102198">
    <property type="entry name" value="Putative cyclase"/>
    <property type="match status" value="1"/>
</dbReference>
<dbReference type="Gene3D" id="3.50.30.50">
    <property type="entry name" value="Putative cyclase"/>
    <property type="match status" value="1"/>
</dbReference>
<dbReference type="PANTHER" id="PTHR31118:SF12">
    <property type="entry name" value="CYCLASE-LIKE PROTEIN 2"/>
    <property type="match status" value="1"/>
</dbReference>
<organism evidence="1">
    <name type="scientific">marine metagenome</name>
    <dbReference type="NCBI Taxonomy" id="408172"/>
    <lineage>
        <taxon>unclassified sequences</taxon>
        <taxon>metagenomes</taxon>
        <taxon>ecological metagenomes</taxon>
    </lineage>
</organism>
<dbReference type="InterPro" id="IPR007325">
    <property type="entry name" value="KFase/CYL"/>
</dbReference>
<accession>A0A382CJA3</accession>
<evidence type="ECO:0000313" key="1">
    <source>
        <dbReference type="EMBL" id="SVB25413.1"/>
    </source>
</evidence>
<dbReference type="AlphaFoldDB" id="A0A382CJA3"/>
<dbReference type="PANTHER" id="PTHR31118">
    <property type="entry name" value="CYCLASE-LIKE PROTEIN 2"/>
    <property type="match status" value="1"/>
</dbReference>
<proteinExistence type="predicted"/>
<dbReference type="PROSITE" id="PS51257">
    <property type="entry name" value="PROKAR_LIPOPROTEIN"/>
    <property type="match status" value="1"/>
</dbReference>
<reference evidence="1" key="1">
    <citation type="submission" date="2018-05" db="EMBL/GenBank/DDBJ databases">
        <authorList>
            <person name="Lanie J.A."/>
            <person name="Ng W.-L."/>
            <person name="Kazmierczak K.M."/>
            <person name="Andrzejewski T.M."/>
            <person name="Davidsen T.M."/>
            <person name="Wayne K.J."/>
            <person name="Tettelin H."/>
            <person name="Glass J.I."/>
            <person name="Rusch D."/>
            <person name="Podicherti R."/>
            <person name="Tsui H.-C.T."/>
            <person name="Winkler M.E."/>
        </authorList>
    </citation>
    <scope>NUCLEOTIDE SEQUENCE</scope>
</reference>